<dbReference type="InterPro" id="IPR016163">
    <property type="entry name" value="Ald_DH_C"/>
</dbReference>
<dbReference type="InterPro" id="IPR016161">
    <property type="entry name" value="Ald_DH/histidinol_DH"/>
</dbReference>
<dbReference type="PIRSF" id="PIRSF036410">
    <property type="entry name" value="EutE_PduP"/>
    <property type="match status" value="1"/>
</dbReference>
<sequence>MSLNIDEAILKNVVEDVLRKLGDKVSPETTSAPKPAAAIPARKSSPDYGVFDCANEAAAASVEGQKALRKLGFEGRKKVIDIVKTTCADKAEEWGRLELNETKIGRLDHKIAKLVGIPNLPGVEWLTPRGMSGDHGITLEENTPFGVVAAITPVTHSIPTAACNIISMVAAGNGVVFNAHPGGAACAAEAVRTFNKLIESELGIHNLITIVEHPTIDSFNALCASEHVNLLCVTGGPGVVNAAMKSGKRAICAGPGNPPVVVDTTADLDKAARDIIFGGAFDNNLLCIGEKQVFVLDAVYDQFLQAFKRAGAAQLNSTQLDTLTKQVFTFKEDGGGCSHPVLERELVGADATTLADRAGTKVPAGTEMLFAETDASHLFVQEEQMMPMIPVVRVSNMDEAIEQAAISEHGYKHSSMIHSLNVVNMGAMARALDSTLFVKNGACVAGLGVGGEGYSSFSIATTTGEGITTPDTFTRRRRCVLVDNLQMY</sequence>
<dbReference type="AlphaFoldDB" id="A0AAQ3QVG0"/>
<dbReference type="RefSeq" id="WP_317834052.1">
    <property type="nucleotide sequence ID" value="NZ_CP136920.1"/>
</dbReference>
<evidence type="ECO:0000313" key="5">
    <source>
        <dbReference type="Proteomes" id="UP001304300"/>
    </source>
</evidence>
<evidence type="ECO:0000259" key="3">
    <source>
        <dbReference type="Pfam" id="PF00171"/>
    </source>
</evidence>
<evidence type="ECO:0000256" key="1">
    <source>
        <dbReference type="ARBA" id="ARBA00023002"/>
    </source>
</evidence>
<dbReference type="NCBIfam" id="NF011927">
    <property type="entry name" value="PRK15398.1"/>
    <property type="match status" value="1"/>
</dbReference>
<keyword evidence="5" id="KW-1185">Reference proteome</keyword>
<dbReference type="Proteomes" id="UP001304300">
    <property type="component" value="Chromosome"/>
</dbReference>
<dbReference type="Gene3D" id="3.40.605.10">
    <property type="entry name" value="Aldehyde Dehydrogenase, Chain A, domain 1"/>
    <property type="match status" value="1"/>
</dbReference>
<protein>
    <submittedName>
        <fullName evidence="4">Aldehyde dehydrogenase family protein</fullName>
    </submittedName>
</protein>
<dbReference type="SUPFAM" id="SSF53720">
    <property type="entry name" value="ALDH-like"/>
    <property type="match status" value="1"/>
</dbReference>
<dbReference type="CDD" id="cd07121">
    <property type="entry name" value="ALDH_EutE"/>
    <property type="match status" value="1"/>
</dbReference>
<accession>A0AAQ3QVG0</accession>
<feature type="domain" description="Aldehyde dehydrogenase" evidence="3">
    <location>
        <begin position="54"/>
        <end position="458"/>
    </location>
</feature>
<dbReference type="InterPro" id="IPR015590">
    <property type="entry name" value="Aldehyde_DH_dom"/>
</dbReference>
<dbReference type="GO" id="GO:0008774">
    <property type="term" value="F:acetaldehyde dehydrogenase (acetylating) activity"/>
    <property type="evidence" value="ECO:0007669"/>
    <property type="project" value="InterPro"/>
</dbReference>
<keyword evidence="1" id="KW-0560">Oxidoreductase</keyword>
<proteinExistence type="predicted"/>
<dbReference type="Pfam" id="PF00171">
    <property type="entry name" value="Aldedh"/>
    <property type="match status" value="1"/>
</dbReference>
<dbReference type="KEGG" id="puo:RZN69_00605"/>
<dbReference type="InterPro" id="IPR012408">
    <property type="entry name" value="Acetald_propionald_DH-rel"/>
</dbReference>
<organism evidence="4 5">
    <name type="scientific">Rubellicoccus peritrichatus</name>
    <dbReference type="NCBI Taxonomy" id="3080537"/>
    <lineage>
        <taxon>Bacteria</taxon>
        <taxon>Pseudomonadati</taxon>
        <taxon>Verrucomicrobiota</taxon>
        <taxon>Opitutia</taxon>
        <taxon>Puniceicoccales</taxon>
        <taxon>Cerasicoccaceae</taxon>
        <taxon>Rubellicoccus</taxon>
    </lineage>
</organism>
<dbReference type="InterPro" id="IPR016162">
    <property type="entry name" value="Ald_DH_N"/>
</dbReference>
<dbReference type="PANTHER" id="PTHR11699">
    <property type="entry name" value="ALDEHYDE DEHYDROGENASE-RELATED"/>
    <property type="match status" value="1"/>
</dbReference>
<reference evidence="4 5" key="1">
    <citation type="submission" date="2023-10" db="EMBL/GenBank/DDBJ databases">
        <title>Rubellicoccus peritrichatus gen. nov., sp. nov., isolated from an algae of coral reef tank.</title>
        <authorList>
            <person name="Luo J."/>
        </authorList>
    </citation>
    <scope>NUCLEOTIDE SEQUENCE [LARGE SCALE GENOMIC DNA]</scope>
    <source>
        <strain evidence="4 5">CR14</strain>
    </source>
</reference>
<name>A0AAQ3QVG0_9BACT</name>
<keyword evidence="2" id="KW-0520">NAD</keyword>
<evidence type="ECO:0000256" key="2">
    <source>
        <dbReference type="ARBA" id="ARBA00023027"/>
    </source>
</evidence>
<evidence type="ECO:0000313" key="4">
    <source>
        <dbReference type="EMBL" id="WOO41568.1"/>
    </source>
</evidence>
<gene>
    <name evidence="4" type="ORF">RZN69_00605</name>
</gene>
<dbReference type="Gene3D" id="3.40.309.10">
    <property type="entry name" value="Aldehyde Dehydrogenase, Chain A, domain 2"/>
    <property type="match status" value="1"/>
</dbReference>
<dbReference type="EMBL" id="CP136920">
    <property type="protein sequence ID" value="WOO41568.1"/>
    <property type="molecule type" value="Genomic_DNA"/>
</dbReference>